<reference evidence="1 2" key="1">
    <citation type="journal article" date="2014" name="BMC Genomics">
        <title>Comparative genome sequencing reveals chemotype-specific gene clusters in the toxigenic black mold Stachybotrys.</title>
        <authorList>
            <person name="Semeiks J."/>
            <person name="Borek D."/>
            <person name="Otwinowski Z."/>
            <person name="Grishin N.V."/>
        </authorList>
    </citation>
    <scope>NUCLEOTIDE SEQUENCE [LARGE SCALE GENOMIC DNA]</scope>
    <source>
        <strain evidence="2">CBS 109288 / IBT 7711</strain>
    </source>
</reference>
<dbReference type="HOGENOM" id="CLU_2361105_0_0_1"/>
<sequence length="96" mass="10811">MAVGAGDDEFHGTGLQVEVLLQNNYRQQENPDPGTVIESRKPMDYAGEFFDPFPGLHHCFVTVLGPQERCRTRLGTGVDVCPTLDQDLHYRFMTVQ</sequence>
<dbReference type="Proteomes" id="UP000028045">
    <property type="component" value="Unassembled WGS sequence"/>
</dbReference>
<evidence type="ECO:0000313" key="2">
    <source>
        <dbReference type="Proteomes" id="UP000028045"/>
    </source>
</evidence>
<dbReference type="AlphaFoldDB" id="A0A084B867"/>
<name>A0A084B867_STACB</name>
<accession>A0A084B867</accession>
<evidence type="ECO:0000313" key="1">
    <source>
        <dbReference type="EMBL" id="KEY73746.1"/>
    </source>
</evidence>
<protein>
    <submittedName>
        <fullName evidence="1">Uncharacterized protein</fullName>
    </submittedName>
</protein>
<proteinExistence type="predicted"/>
<gene>
    <name evidence="1" type="ORF">S7711_11609</name>
</gene>
<dbReference type="EMBL" id="KL647767">
    <property type="protein sequence ID" value="KEY73746.1"/>
    <property type="molecule type" value="Genomic_DNA"/>
</dbReference>
<keyword evidence="2" id="KW-1185">Reference proteome</keyword>
<organism evidence="1 2">
    <name type="scientific">Stachybotrys chartarum (strain CBS 109288 / IBT 7711)</name>
    <name type="common">Toxic black mold</name>
    <name type="synonym">Stilbospora chartarum</name>
    <dbReference type="NCBI Taxonomy" id="1280523"/>
    <lineage>
        <taxon>Eukaryota</taxon>
        <taxon>Fungi</taxon>
        <taxon>Dikarya</taxon>
        <taxon>Ascomycota</taxon>
        <taxon>Pezizomycotina</taxon>
        <taxon>Sordariomycetes</taxon>
        <taxon>Hypocreomycetidae</taxon>
        <taxon>Hypocreales</taxon>
        <taxon>Stachybotryaceae</taxon>
        <taxon>Stachybotrys</taxon>
    </lineage>
</organism>